<evidence type="ECO:0000313" key="2">
    <source>
        <dbReference type="EMBL" id="TFY65501.1"/>
    </source>
</evidence>
<protein>
    <submittedName>
        <fullName evidence="2">Uncharacterized protein</fullName>
    </submittedName>
</protein>
<reference evidence="2 3" key="1">
    <citation type="submission" date="2019-02" db="EMBL/GenBank/DDBJ databases">
        <title>Genome sequencing of the rare red list fungi Dentipellis fragilis.</title>
        <authorList>
            <person name="Buettner E."/>
            <person name="Kellner H."/>
        </authorList>
    </citation>
    <scope>NUCLEOTIDE SEQUENCE [LARGE SCALE GENOMIC DNA]</scope>
    <source>
        <strain evidence="2 3">DSM 105465</strain>
    </source>
</reference>
<dbReference type="OrthoDB" id="3242721at2759"/>
<gene>
    <name evidence="2" type="ORF">EVG20_g5565</name>
</gene>
<organism evidence="2 3">
    <name type="scientific">Dentipellis fragilis</name>
    <dbReference type="NCBI Taxonomy" id="205917"/>
    <lineage>
        <taxon>Eukaryota</taxon>
        <taxon>Fungi</taxon>
        <taxon>Dikarya</taxon>
        <taxon>Basidiomycota</taxon>
        <taxon>Agaricomycotina</taxon>
        <taxon>Agaricomycetes</taxon>
        <taxon>Russulales</taxon>
        <taxon>Hericiaceae</taxon>
        <taxon>Dentipellis</taxon>
    </lineage>
</organism>
<evidence type="ECO:0000256" key="1">
    <source>
        <dbReference type="SAM" id="MobiDB-lite"/>
    </source>
</evidence>
<name>A0A4Y9YVA4_9AGAM</name>
<dbReference type="Proteomes" id="UP000298327">
    <property type="component" value="Unassembled WGS sequence"/>
</dbReference>
<feature type="region of interest" description="Disordered" evidence="1">
    <location>
        <begin position="1"/>
        <end position="20"/>
    </location>
</feature>
<accession>A0A4Y9YVA4</accession>
<proteinExistence type="predicted"/>
<keyword evidence="3" id="KW-1185">Reference proteome</keyword>
<evidence type="ECO:0000313" key="3">
    <source>
        <dbReference type="Proteomes" id="UP000298327"/>
    </source>
</evidence>
<dbReference type="AlphaFoldDB" id="A0A4Y9YVA4"/>
<dbReference type="EMBL" id="SEOQ01000334">
    <property type="protein sequence ID" value="TFY65501.1"/>
    <property type="molecule type" value="Genomic_DNA"/>
</dbReference>
<sequence length="228" mass="25049">MCQSTWTTPREPASCPPEPPAVDSSLHAIMHTDNLVLVAPRPVRIASNALALRPLPRQSPRANLPSEALEEFLSILRPSLFPPQSPPLRARRIPLNFSHERSTSLSAKPLDRLDNVPILREDAHTPAKPTAMRISPRLLSPRPYDDENSDIVAFRTYNSGPLASPISRIHTRNPFQRHPSYEMPFGGAGGLFQAGVSPPPQTPIVFVPNSPTLVPLPPPTPSEFDLDL</sequence>
<comment type="caution">
    <text evidence="2">The sequence shown here is derived from an EMBL/GenBank/DDBJ whole genome shotgun (WGS) entry which is preliminary data.</text>
</comment>